<evidence type="ECO:0000313" key="2">
    <source>
        <dbReference type="Proteomes" id="UP000016605"/>
    </source>
</evidence>
<accession>U2SZC5</accession>
<reference evidence="1 2" key="1">
    <citation type="submission" date="2013-08" db="EMBL/GenBank/DDBJ databases">
        <authorList>
            <person name="Weinstock G."/>
            <person name="Sodergren E."/>
            <person name="Wylie T."/>
            <person name="Fulton L."/>
            <person name="Fulton R."/>
            <person name="Fronick C."/>
            <person name="O'Laughlin M."/>
            <person name="Godfrey J."/>
            <person name="Miner T."/>
            <person name="Herter B."/>
            <person name="Appelbaum E."/>
            <person name="Cordes M."/>
            <person name="Lek S."/>
            <person name="Wollam A."/>
            <person name="Pepin K.H."/>
            <person name="Palsikar V.B."/>
            <person name="Mitreva M."/>
            <person name="Wilson R.K."/>
        </authorList>
    </citation>
    <scope>NUCLEOTIDE SEQUENCE [LARGE SCALE GENOMIC DNA]</scope>
    <source>
        <strain evidence="1 2">ATCC 14665</strain>
    </source>
</reference>
<protein>
    <submittedName>
        <fullName evidence="1">Uncharacterized protein</fullName>
    </submittedName>
</protein>
<dbReference type="AlphaFoldDB" id="U2SZC5"/>
<sequence length="56" mass="5708">ADLDAALDALEELEHTAQLFLLTRGLPTAPLSDAQVAALRSAAPRSAAPTGKALTP</sequence>
<dbReference type="Proteomes" id="UP000016605">
    <property type="component" value="Unassembled WGS sequence"/>
</dbReference>
<organism evidence="1 2">
    <name type="scientific">Leifsonia aquatica ATCC 14665</name>
    <dbReference type="NCBI Taxonomy" id="1358026"/>
    <lineage>
        <taxon>Bacteria</taxon>
        <taxon>Bacillati</taxon>
        <taxon>Actinomycetota</taxon>
        <taxon>Actinomycetes</taxon>
        <taxon>Micrococcales</taxon>
        <taxon>Microbacteriaceae</taxon>
        <taxon>Leifsonia</taxon>
    </lineage>
</organism>
<comment type="caution">
    <text evidence="1">The sequence shown here is derived from an EMBL/GenBank/DDBJ whole genome shotgun (WGS) entry which is preliminary data.</text>
</comment>
<feature type="non-terminal residue" evidence="1">
    <location>
        <position position="1"/>
    </location>
</feature>
<dbReference type="HOGENOM" id="CLU_3001076_0_0_11"/>
<proteinExistence type="predicted"/>
<dbReference type="EMBL" id="AWVQ01000417">
    <property type="protein sequence ID" value="ERK70598.1"/>
    <property type="molecule type" value="Genomic_DNA"/>
</dbReference>
<gene>
    <name evidence="1" type="ORF">N136_03054</name>
</gene>
<name>U2SZC5_LEIAQ</name>
<evidence type="ECO:0000313" key="1">
    <source>
        <dbReference type="EMBL" id="ERK70598.1"/>
    </source>
</evidence>